<dbReference type="EMBL" id="CAMAPF010001028">
    <property type="protein sequence ID" value="CAH9141149.1"/>
    <property type="molecule type" value="Genomic_DNA"/>
</dbReference>
<reference evidence="7" key="1">
    <citation type="submission" date="2022-07" db="EMBL/GenBank/DDBJ databases">
        <authorList>
            <person name="Macas J."/>
            <person name="Novak P."/>
            <person name="Neumann P."/>
        </authorList>
    </citation>
    <scope>NUCLEOTIDE SEQUENCE</scope>
</reference>
<dbReference type="InterPro" id="IPR002616">
    <property type="entry name" value="tRNA_ribo_trans-like"/>
</dbReference>
<dbReference type="GO" id="GO:0008479">
    <property type="term" value="F:tRNA-guanosine(34) queuine transglycosylase activity"/>
    <property type="evidence" value="ECO:0007669"/>
    <property type="project" value="UniProtKB-UniRule"/>
</dbReference>
<dbReference type="Gene3D" id="3.20.20.105">
    <property type="entry name" value="Queuine tRNA-ribosyltransferase-like"/>
    <property type="match status" value="1"/>
</dbReference>
<dbReference type="GO" id="GO:0005737">
    <property type="term" value="C:cytoplasm"/>
    <property type="evidence" value="ECO:0007669"/>
    <property type="project" value="UniProtKB-SubCell"/>
</dbReference>
<dbReference type="FunFam" id="3.20.20.105:FF:000003">
    <property type="entry name" value="Queuine tRNA-ribosyltransferase accessory subunit 2"/>
    <property type="match status" value="1"/>
</dbReference>
<dbReference type="InterPro" id="IPR050852">
    <property type="entry name" value="Queuine_tRNA-ribosyltrfase"/>
</dbReference>
<dbReference type="PANTHER" id="PTHR46064">
    <property type="entry name" value="QUEUINE TRNA-RIBOSYLTRANSFERASE ACCESSORY SUBUNIT 2"/>
    <property type="match status" value="1"/>
</dbReference>
<gene>
    <name evidence="7" type="ORF">CEPIT_LOCUS38908</name>
</gene>
<evidence type="ECO:0000313" key="8">
    <source>
        <dbReference type="Proteomes" id="UP001152523"/>
    </source>
</evidence>
<comment type="function">
    <text evidence="5">Non-catalytic subunit of the queuine tRNA-ribosyltransferase (TGT) that catalyzes the base-exchange of a guanine (G) residue with queuine (Q) at position 34 (anticodon wobble position) in tRNAs with GU(N) anticodons (tRNA-Asp, -Asn, -His and -Tyr), resulting in the hypermodified nucleoside queuosine (7-(((4,5-cis-dihydroxy-2-cyclopenten-1-yl)amino)methyl)-7-deazaguanosine).</text>
</comment>
<dbReference type="NCBIfam" id="TIGR00449">
    <property type="entry name" value="tgt_general"/>
    <property type="match status" value="1"/>
</dbReference>
<evidence type="ECO:0000313" key="7">
    <source>
        <dbReference type="EMBL" id="CAH9141149.1"/>
    </source>
</evidence>
<evidence type="ECO:0000259" key="6">
    <source>
        <dbReference type="Pfam" id="PF01702"/>
    </source>
</evidence>
<dbReference type="SUPFAM" id="SSF51713">
    <property type="entry name" value="tRNA-guanine transglycosylase"/>
    <property type="match status" value="1"/>
</dbReference>
<dbReference type="GO" id="GO:0006400">
    <property type="term" value="P:tRNA modification"/>
    <property type="evidence" value="ECO:0007669"/>
    <property type="project" value="InterPro"/>
</dbReference>
<comment type="similarity">
    <text evidence="5">Belongs to the queuine tRNA-ribosyltransferase family. QTRT2 subfamily.</text>
</comment>
<dbReference type="GO" id="GO:0046872">
    <property type="term" value="F:metal ion binding"/>
    <property type="evidence" value="ECO:0007669"/>
    <property type="project" value="UniProtKB-KW"/>
</dbReference>
<keyword evidence="4 5" id="KW-0862">Zinc</keyword>
<evidence type="ECO:0000256" key="2">
    <source>
        <dbReference type="ARBA" id="ARBA00022694"/>
    </source>
</evidence>
<evidence type="ECO:0000256" key="3">
    <source>
        <dbReference type="ARBA" id="ARBA00022723"/>
    </source>
</evidence>
<name>A0AAV0G1I1_9ASTE</name>
<dbReference type="AlphaFoldDB" id="A0AAV0G1I1"/>
<evidence type="ECO:0000256" key="5">
    <source>
        <dbReference type="HAMAP-Rule" id="MF_03043"/>
    </source>
</evidence>
<dbReference type="InterPro" id="IPR036511">
    <property type="entry name" value="TGT-like_sf"/>
</dbReference>
<dbReference type="InterPro" id="IPR028592">
    <property type="entry name" value="QTRTD1"/>
</dbReference>
<keyword evidence="1 5" id="KW-0963">Cytoplasm</keyword>
<accession>A0AAV0G1I1</accession>
<evidence type="ECO:0000256" key="1">
    <source>
        <dbReference type="ARBA" id="ARBA00022490"/>
    </source>
</evidence>
<feature type="binding site" evidence="5">
    <location>
        <position position="358"/>
    </location>
    <ligand>
        <name>Zn(2+)</name>
        <dbReference type="ChEBI" id="CHEBI:29105"/>
    </ligand>
</feature>
<sequence length="428" mass="47834">MVYILRLFLPFVLFTISFCRLTAKKRIGKMKFSVKAWSNGKARAGVLQLSSSPYSIETPALVLTTRKGLPVFIPPDHLPSLPLPDSSLLQVCPVHFLGCVSNQTISDSGGLHQMLGLHDRIFTAVPRDSIISIPEYMSANRTGASFETPCGRCLIKPAEYMKMISSMRPNMWATLSDEVPAWVSQKRNRISVDRTLRWLDDCITLNLTDTTIFGSIVGGSSVEERQHCAQEVAKRNVSGYWIGGFGLGESMDERTALLSAVTESLPENKPRQICGLELPEEVLQGVAAGIDLFDSSYIFNLTHGGFALTFPLDRTESHLSDCQPYSDIGCDGTKINLKSTMYRKDTSPIVDGCSCFTCQSHTKAYINHLLIVHEMLAQILLEIHNTHHYLQFFRSIRESIKEGTFEQYRERFIISRRTHLSTLSASAN</sequence>
<evidence type="ECO:0000256" key="4">
    <source>
        <dbReference type="ARBA" id="ARBA00022833"/>
    </source>
</evidence>
<proteinExistence type="inferred from homology"/>
<feature type="domain" description="tRNA-guanine(15) transglycosylase-like" evidence="6">
    <location>
        <begin position="41"/>
        <end position="415"/>
    </location>
</feature>
<organism evidence="7 8">
    <name type="scientific">Cuscuta epithymum</name>
    <dbReference type="NCBI Taxonomy" id="186058"/>
    <lineage>
        <taxon>Eukaryota</taxon>
        <taxon>Viridiplantae</taxon>
        <taxon>Streptophyta</taxon>
        <taxon>Embryophyta</taxon>
        <taxon>Tracheophyta</taxon>
        <taxon>Spermatophyta</taxon>
        <taxon>Magnoliopsida</taxon>
        <taxon>eudicotyledons</taxon>
        <taxon>Gunneridae</taxon>
        <taxon>Pentapetalae</taxon>
        <taxon>asterids</taxon>
        <taxon>lamiids</taxon>
        <taxon>Solanales</taxon>
        <taxon>Convolvulaceae</taxon>
        <taxon>Cuscuteae</taxon>
        <taxon>Cuscuta</taxon>
        <taxon>Cuscuta subgen. Cuscuta</taxon>
    </lineage>
</organism>
<keyword evidence="2 5" id="KW-0819">tRNA processing</keyword>
<comment type="subcellular location">
    <subcellularLocation>
        <location evidence="5">Cytoplasm</location>
    </subcellularLocation>
</comment>
<dbReference type="PANTHER" id="PTHR46064:SF1">
    <property type="entry name" value="QUEUINE TRNA-RIBOSYLTRANSFERASE ACCESSORY SUBUNIT 2"/>
    <property type="match status" value="1"/>
</dbReference>
<comment type="subunit">
    <text evidence="5">Heterodimer of a catalytic subunit and an accessory subunit.</text>
</comment>
<keyword evidence="8" id="KW-1185">Reference proteome</keyword>
<feature type="binding site" evidence="5">
    <location>
        <position position="353"/>
    </location>
    <ligand>
        <name>Zn(2+)</name>
        <dbReference type="ChEBI" id="CHEBI:29105"/>
    </ligand>
</feature>
<keyword evidence="3 5" id="KW-0479">Metal-binding</keyword>
<comment type="caution">
    <text evidence="7">The sequence shown here is derived from an EMBL/GenBank/DDBJ whole genome shotgun (WGS) entry which is preliminary data.</text>
</comment>
<feature type="binding site" evidence="5">
    <location>
        <position position="355"/>
    </location>
    <ligand>
        <name>Zn(2+)</name>
        <dbReference type="ChEBI" id="CHEBI:29105"/>
    </ligand>
</feature>
<comment type="cofactor">
    <cofactor evidence="5">
        <name>Zn(2+)</name>
        <dbReference type="ChEBI" id="CHEBI:29105"/>
    </cofactor>
    <text evidence="5">Binds 1 zinc ion per subunit.</text>
</comment>
<protein>
    <recommendedName>
        <fullName evidence="5">Queuine tRNA-ribosyltransferase accessory subunit 2</fullName>
    </recommendedName>
    <alternativeName>
        <fullName evidence="5">Queuine tRNA-ribosyltransferase domain-containing protein 1</fullName>
    </alternativeName>
</protein>
<feature type="binding site" evidence="5">
    <location>
        <position position="384"/>
    </location>
    <ligand>
        <name>Zn(2+)</name>
        <dbReference type="ChEBI" id="CHEBI:29105"/>
    </ligand>
</feature>
<dbReference type="HAMAP" id="MF_03043">
    <property type="entry name" value="QTRT2"/>
    <property type="match status" value="1"/>
</dbReference>
<dbReference type="Proteomes" id="UP001152523">
    <property type="component" value="Unassembled WGS sequence"/>
</dbReference>
<dbReference type="Pfam" id="PF01702">
    <property type="entry name" value="TGT"/>
    <property type="match status" value="1"/>
</dbReference>